<dbReference type="InterPro" id="IPR001680">
    <property type="entry name" value="WD40_rpt"/>
</dbReference>
<dbReference type="InterPro" id="IPR036322">
    <property type="entry name" value="WD40_repeat_dom_sf"/>
</dbReference>
<dbReference type="InterPro" id="IPR056884">
    <property type="entry name" value="NPHP3-like_N"/>
</dbReference>
<dbReference type="SUPFAM" id="SSF52540">
    <property type="entry name" value="P-loop containing nucleoside triphosphate hydrolases"/>
    <property type="match status" value="1"/>
</dbReference>
<keyword evidence="1 3" id="KW-0853">WD repeat</keyword>
<dbReference type="Gene3D" id="2.130.10.10">
    <property type="entry name" value="YVTN repeat-like/Quinoprotein amine dehydrogenase"/>
    <property type="match status" value="2"/>
</dbReference>
<comment type="caution">
    <text evidence="7">The sequence shown here is derived from an EMBL/GenBank/DDBJ whole genome shotgun (WGS) entry which is preliminary data.</text>
</comment>
<keyword evidence="4" id="KW-1133">Transmembrane helix</keyword>
<dbReference type="InParanoid" id="A0A1Y2EHA1"/>
<dbReference type="PROSITE" id="PS50082">
    <property type="entry name" value="WD_REPEATS_2"/>
    <property type="match status" value="4"/>
</dbReference>
<dbReference type="STRING" id="1141098.A0A1Y2EHA1"/>
<keyword evidence="4" id="KW-0472">Membrane</keyword>
<dbReference type="SMART" id="SM00320">
    <property type="entry name" value="WD40"/>
    <property type="match status" value="4"/>
</dbReference>
<dbReference type="PANTHER" id="PTHR19879:SF9">
    <property type="entry name" value="TRANSCRIPTION INITIATION FACTOR TFIID SUBUNIT 5"/>
    <property type="match status" value="1"/>
</dbReference>
<dbReference type="Proteomes" id="UP000193689">
    <property type="component" value="Unassembled WGS sequence"/>
</dbReference>
<dbReference type="GeneID" id="63771127"/>
<dbReference type="Pfam" id="PF00400">
    <property type="entry name" value="WD40"/>
    <property type="match status" value="4"/>
</dbReference>
<evidence type="ECO:0000256" key="3">
    <source>
        <dbReference type="PROSITE-ProRule" id="PRU00221"/>
    </source>
</evidence>
<dbReference type="Gene3D" id="3.40.50.1820">
    <property type="entry name" value="alpha/beta hydrolase"/>
    <property type="match status" value="1"/>
</dbReference>
<feature type="repeat" description="WD" evidence="3">
    <location>
        <begin position="993"/>
        <end position="1034"/>
    </location>
</feature>
<accession>A0A1Y2EHA1</accession>
<organism evidence="7 8">
    <name type="scientific">Pseudomassariella vexata</name>
    <dbReference type="NCBI Taxonomy" id="1141098"/>
    <lineage>
        <taxon>Eukaryota</taxon>
        <taxon>Fungi</taxon>
        <taxon>Dikarya</taxon>
        <taxon>Ascomycota</taxon>
        <taxon>Pezizomycotina</taxon>
        <taxon>Sordariomycetes</taxon>
        <taxon>Xylariomycetidae</taxon>
        <taxon>Amphisphaeriales</taxon>
        <taxon>Pseudomassariaceae</taxon>
        <taxon>Pseudomassariella</taxon>
    </lineage>
</organism>
<dbReference type="EMBL" id="MCFJ01000001">
    <property type="protein sequence ID" value="ORY70932.1"/>
    <property type="molecule type" value="Genomic_DNA"/>
</dbReference>
<dbReference type="InterPro" id="IPR020472">
    <property type="entry name" value="WD40_PAC1"/>
</dbReference>
<dbReference type="EMBL" id="MCFJ01000001">
    <property type="protein sequence ID" value="ORY70949.1"/>
    <property type="molecule type" value="Genomic_DNA"/>
</dbReference>
<feature type="transmembrane region" description="Helical" evidence="4">
    <location>
        <begin position="192"/>
        <end position="212"/>
    </location>
</feature>
<sequence length="1201" mass="133866">MDPATAVNILVLVGAAILPYLWLQYRNKRATSSSRSVLQVLYSGPSNAATREVEVDIVAVHGLGANVDWSWTWTDGASHVHWLKDPNMLPAVVPNARIMVYNYESRWHANAPKTRLSLCGKDLVESLCWYRKDTTNRPIVFIGHSLGGNVIQHGLLNANADPELKHLVDRTVGLVFLGCPFKGSKMKGIAQLIARIMHIAGSHIGIVGALGYGDRTLRDKLNEFGKLLQRIRIPVVCFFELKDTDFGRRLGMPHLIKGMVVEEDSACIDLCDHFPLSTDHLRLNKYSGPNDPSFDKVSENIKKILHLDQETAFDRLLPHTVEGASFDSHAEEEISYCLQGTRKELLHEISKWAVDARAKPVFWLNGMAGTGKSTISRTVAQSFSKNGHLGGSFFFKKGMADRSGTSKFFTTIAAQLVYKSPSLAYYIQSAIDADPAITQKTISQQFEKLILEPLLKMTLNTQAPATLVIIVDALDECEREKDIELIIKLFSRAKELPSSCLKIFITSRPELPIRLGFKKNQGTYQDLVLHEIRQGLIDRDLTIFLEHEMTEIKKDYNLGNEDQQLPVEWPSKSDIETLVKRASPLFIFAATICRLLKEWNYSDPQEQLREILAYKSRNKQSKLEATYMPVLERQLIRLDESDKEKVLEEFRVVVGSIVILENPLSTHALSQLLDEDEKMISNRLLHLHSVLHVPSPPGSPVRLFHLSFRNFLVDPERHKDQFWVDEKESHKWLATNCLRVMNKSLRTDICEVQAPGTPRSSIDPQRISKYLQPEVQYACQFWSYHLQQAEMKVSDGDEVCDFLTCHFLHWLEALSLMGRVSESLQAIKALRACAHSDATKTLDFLNDANRFVLAMTSIIQQAPLQVYASALAFTPRRSTIRTVFEKDMSSWISIVSGVQDSWGQCVQTLEGHSDFVSSVAFSPDSQLVASASHDRTVRLWSAATGQELQTLEGHSDFVSSVAFSPDSQLVASASVDRTVRLWSAATGQELQTLEGHSGFINSVAFSPDSQLVASASVDRTVRLWSAATGQELQTLEGHSGFINSVAFSPDSQLVASASDDGTVRLWSAATGQCLQTVETGIIPSTLSFDSRGFYLYMDSGAISLQGPLDPIRATESITTRSSKSFSSQILADNGQDRRSGYGISKDRCWITLHGKNLFWLTADSRPVSSAVSGSTVVIGCVSGKVIILRFCEDKPALWSSI</sequence>
<dbReference type="PANTHER" id="PTHR19879">
    <property type="entry name" value="TRANSCRIPTION INITIATION FACTOR TFIID"/>
    <property type="match status" value="1"/>
</dbReference>
<dbReference type="RefSeq" id="XP_040720541.1">
    <property type="nucleotide sequence ID" value="XM_040854915.1"/>
</dbReference>
<name>A0A1Y2EHA1_9PEZI</name>
<evidence type="ECO:0000256" key="4">
    <source>
        <dbReference type="SAM" id="Phobius"/>
    </source>
</evidence>
<dbReference type="Gene3D" id="3.40.50.300">
    <property type="entry name" value="P-loop containing nucleotide triphosphate hydrolases"/>
    <property type="match status" value="1"/>
</dbReference>
<evidence type="ECO:0000313" key="7">
    <source>
        <dbReference type="EMBL" id="ORY70949.1"/>
    </source>
</evidence>
<evidence type="ECO:0000256" key="2">
    <source>
        <dbReference type="ARBA" id="ARBA00022737"/>
    </source>
</evidence>
<dbReference type="AlphaFoldDB" id="A0A1Y2EHA1"/>
<dbReference type="PROSITE" id="PS50294">
    <property type="entry name" value="WD_REPEATS_REGION"/>
    <property type="match status" value="4"/>
</dbReference>
<feature type="repeat" description="WD" evidence="3">
    <location>
        <begin position="951"/>
        <end position="992"/>
    </location>
</feature>
<dbReference type="InterPro" id="IPR015943">
    <property type="entry name" value="WD40/YVTN_repeat-like_dom_sf"/>
</dbReference>
<feature type="repeat" description="WD" evidence="3">
    <location>
        <begin position="909"/>
        <end position="950"/>
    </location>
</feature>
<evidence type="ECO:0000259" key="5">
    <source>
        <dbReference type="PROSITE" id="PS50837"/>
    </source>
</evidence>
<feature type="transmembrane region" description="Helical" evidence="4">
    <location>
        <begin position="6"/>
        <end position="23"/>
    </location>
</feature>
<feature type="domain" description="NACHT" evidence="5">
    <location>
        <begin position="360"/>
        <end position="509"/>
    </location>
</feature>
<keyword evidence="8" id="KW-1185">Reference proteome</keyword>
<dbReference type="SUPFAM" id="SSF53474">
    <property type="entry name" value="alpha/beta-Hydrolases"/>
    <property type="match status" value="1"/>
</dbReference>
<keyword evidence="4" id="KW-0812">Transmembrane</keyword>
<evidence type="ECO:0000313" key="8">
    <source>
        <dbReference type="Proteomes" id="UP000193689"/>
    </source>
</evidence>
<evidence type="ECO:0000256" key="1">
    <source>
        <dbReference type="ARBA" id="ARBA00022574"/>
    </source>
</evidence>
<feature type="repeat" description="WD" evidence="3">
    <location>
        <begin position="1035"/>
        <end position="1076"/>
    </location>
</feature>
<reference evidence="7 8" key="1">
    <citation type="submission" date="2016-07" db="EMBL/GenBank/DDBJ databases">
        <title>Pervasive Adenine N6-methylation of Active Genes in Fungi.</title>
        <authorList>
            <consortium name="DOE Joint Genome Institute"/>
            <person name="Mondo S.J."/>
            <person name="Dannebaum R.O."/>
            <person name="Kuo R.C."/>
            <person name="Labutti K."/>
            <person name="Haridas S."/>
            <person name="Kuo A."/>
            <person name="Salamov A."/>
            <person name="Ahrendt S.R."/>
            <person name="Lipzen A."/>
            <person name="Sullivan W."/>
            <person name="Andreopoulos W.B."/>
            <person name="Clum A."/>
            <person name="Lindquist E."/>
            <person name="Daum C."/>
            <person name="Ramamoorthy G.K."/>
            <person name="Gryganskyi A."/>
            <person name="Culley D."/>
            <person name="Magnuson J.K."/>
            <person name="James T.Y."/>
            <person name="O'Malley M.A."/>
            <person name="Stajich J.E."/>
            <person name="Spatafora J.W."/>
            <person name="Visel A."/>
            <person name="Grigoriev I.V."/>
        </authorList>
    </citation>
    <scope>NUCLEOTIDE SEQUENCE [LARGE SCALE GENOMIC DNA]</scope>
    <source>
        <strain evidence="7 8">CBS 129021</strain>
    </source>
</reference>
<dbReference type="CDD" id="cd00200">
    <property type="entry name" value="WD40"/>
    <property type="match status" value="1"/>
</dbReference>
<dbReference type="InterPro" id="IPR029058">
    <property type="entry name" value="AB_hydrolase_fold"/>
</dbReference>
<protein>
    <recommendedName>
        <fullName evidence="5">NACHT domain-containing protein</fullName>
    </recommendedName>
</protein>
<dbReference type="SUPFAM" id="SSF50978">
    <property type="entry name" value="WD40 repeat-like"/>
    <property type="match status" value="1"/>
</dbReference>
<evidence type="ECO:0000313" key="6">
    <source>
        <dbReference type="EMBL" id="ORY70932.1"/>
    </source>
</evidence>
<keyword evidence="2" id="KW-0677">Repeat</keyword>
<dbReference type="InterPro" id="IPR007111">
    <property type="entry name" value="NACHT_NTPase"/>
</dbReference>
<dbReference type="OrthoDB" id="538223at2759"/>
<gene>
    <name evidence="7" type="ORF">BCR38DRAFT_329938</name>
    <name evidence="6" type="ORF">BCR38DRAFT_330354</name>
</gene>
<dbReference type="Pfam" id="PF24883">
    <property type="entry name" value="NPHP3_N"/>
    <property type="match status" value="1"/>
</dbReference>
<dbReference type="PROSITE" id="PS50837">
    <property type="entry name" value="NACHT"/>
    <property type="match status" value="1"/>
</dbReference>
<dbReference type="PRINTS" id="PR00320">
    <property type="entry name" value="GPROTEINBRPT"/>
</dbReference>
<proteinExistence type="predicted"/>
<dbReference type="InterPro" id="IPR027417">
    <property type="entry name" value="P-loop_NTPase"/>
</dbReference>